<dbReference type="EMBL" id="MTYH01000068">
    <property type="protein sequence ID" value="PNP40475.1"/>
    <property type="molecule type" value="Genomic_DNA"/>
</dbReference>
<dbReference type="Proteomes" id="UP000236546">
    <property type="component" value="Unassembled WGS sequence"/>
</dbReference>
<dbReference type="Pfam" id="PF00106">
    <property type="entry name" value="adh_short"/>
    <property type="match status" value="1"/>
</dbReference>
<evidence type="ECO:0000313" key="2">
    <source>
        <dbReference type="Proteomes" id="UP000236546"/>
    </source>
</evidence>
<sequence>MPSYVVTGASRGLGYALVKVLASNPLNTVIGLVRDATATRARLDADGVLNVHVVVADICDDTALRKAAEETKRLLGGAGLDVLINNAAYVSKITVLTTFKDYEHDAQTVLEDAQKSFDINVSGVLKTVYAFLPLLREGNLKKIVGVSSGMGDIDLINGINLANAAPYAISKAALTTMFAKFNAAYHDEGLLFFTICPGLIDTAEGNEGNTTLSNDDLSRLQTINAKFEEYAPGFKAADPIAAAESFLAAVARSSLEKGYGGSFFSHNGTRKYM</sequence>
<dbReference type="InterPro" id="IPR036291">
    <property type="entry name" value="NAD(P)-bd_dom_sf"/>
</dbReference>
<dbReference type="PRINTS" id="PR00081">
    <property type="entry name" value="GDHRDH"/>
</dbReference>
<gene>
    <name evidence="1" type="ORF">TGAMA5MH_07472</name>
</gene>
<evidence type="ECO:0000313" key="1">
    <source>
        <dbReference type="EMBL" id="PNP40475.1"/>
    </source>
</evidence>
<dbReference type="OrthoDB" id="5296at2759"/>
<proteinExistence type="predicted"/>
<dbReference type="PANTHER" id="PTHR45458:SF3">
    <property type="entry name" value="CHAIN DEHYDROGENASE (ATSC), PUTATIVE-RELATED"/>
    <property type="match status" value="1"/>
</dbReference>
<dbReference type="AlphaFoldDB" id="A0A2K0T4M2"/>
<organism evidence="1 2">
    <name type="scientific">Trichoderma gamsii</name>
    <dbReference type="NCBI Taxonomy" id="398673"/>
    <lineage>
        <taxon>Eukaryota</taxon>
        <taxon>Fungi</taxon>
        <taxon>Dikarya</taxon>
        <taxon>Ascomycota</taxon>
        <taxon>Pezizomycotina</taxon>
        <taxon>Sordariomycetes</taxon>
        <taxon>Hypocreomycetidae</taxon>
        <taxon>Hypocreales</taxon>
        <taxon>Hypocreaceae</taxon>
        <taxon>Trichoderma</taxon>
    </lineage>
</organism>
<comment type="caution">
    <text evidence="1">The sequence shown here is derived from an EMBL/GenBank/DDBJ whole genome shotgun (WGS) entry which is preliminary data.</text>
</comment>
<dbReference type="Gene3D" id="3.40.50.720">
    <property type="entry name" value="NAD(P)-binding Rossmann-like Domain"/>
    <property type="match status" value="1"/>
</dbReference>
<reference evidence="1 2" key="1">
    <citation type="submission" date="2017-02" db="EMBL/GenBank/DDBJ databases">
        <title>Genomes of Trichoderma spp. with biocontrol activity.</title>
        <authorList>
            <person name="Gardiner D."/>
            <person name="Kazan K."/>
            <person name="Vos C."/>
            <person name="Harvey P."/>
        </authorList>
    </citation>
    <scope>NUCLEOTIDE SEQUENCE [LARGE SCALE GENOMIC DNA]</scope>
    <source>
        <strain evidence="1 2">A5MH</strain>
    </source>
</reference>
<protein>
    <recommendedName>
        <fullName evidence="3">Short-chain dehydrogenase</fullName>
    </recommendedName>
</protein>
<dbReference type="GO" id="GO:0016616">
    <property type="term" value="F:oxidoreductase activity, acting on the CH-OH group of donors, NAD or NADP as acceptor"/>
    <property type="evidence" value="ECO:0007669"/>
    <property type="project" value="TreeGrafter"/>
</dbReference>
<dbReference type="InterPro" id="IPR052184">
    <property type="entry name" value="SDR_enzymes"/>
</dbReference>
<evidence type="ECO:0008006" key="3">
    <source>
        <dbReference type="Google" id="ProtNLM"/>
    </source>
</evidence>
<dbReference type="InterPro" id="IPR002347">
    <property type="entry name" value="SDR_fam"/>
</dbReference>
<accession>A0A2K0T4M2</accession>
<dbReference type="SUPFAM" id="SSF51735">
    <property type="entry name" value="NAD(P)-binding Rossmann-fold domains"/>
    <property type="match status" value="1"/>
</dbReference>
<dbReference type="PANTHER" id="PTHR45458">
    <property type="entry name" value="SHORT-CHAIN DEHYDROGENASE/REDUCTASE SDR"/>
    <property type="match status" value="1"/>
</dbReference>
<name>A0A2K0T4M2_9HYPO</name>